<dbReference type="GO" id="GO:0008239">
    <property type="term" value="F:dipeptidyl-peptidase activity"/>
    <property type="evidence" value="ECO:0007669"/>
    <property type="project" value="InterPro"/>
</dbReference>
<dbReference type="OrthoDB" id="5240615at2"/>
<dbReference type="RefSeq" id="WP_105942646.1">
    <property type="nucleotide sequence ID" value="NZ_CP027433.1"/>
</dbReference>
<proteinExistence type="predicted"/>
<dbReference type="InterPro" id="IPR000383">
    <property type="entry name" value="Xaa-Pro-like_dom"/>
</dbReference>
<dbReference type="Proteomes" id="UP000239814">
    <property type="component" value="Chromosome"/>
</dbReference>
<feature type="signal peptide" evidence="3">
    <location>
        <begin position="1"/>
        <end position="38"/>
    </location>
</feature>
<keyword evidence="6" id="KW-1185">Reference proteome</keyword>
<evidence type="ECO:0000256" key="1">
    <source>
        <dbReference type="ARBA" id="ARBA00022801"/>
    </source>
</evidence>
<dbReference type="AlphaFoldDB" id="A0A2S0KGY7"/>
<accession>A0A2S0KGY7</accession>
<sequence>MIHTVRVRLRRTLALFLTPLLVAAGVCLAPMAAAPAEAAVFGALGAKWTRTAEGPQRYPGYSVTPDVPIRMSDGTVLRGNLIRPTDKSGRPVGKELPTIVNMTPYTKMVSALAAEVLNFPVLIPQLIQLLNAINLQGTVISGYNELVGSLRSGFTDTFSYDPKLIRSGYNMLVVDVRGTGFSQGTWQVFGPRERKDTLEVIDWASKQRWSNGKIGMAGASYSAINQLQAAADRPGALDAVFPVVPGADIVRDVVAPGGGVGAGFLSFWLAAVNTAKMIPNVASMLNGTFDWKWLGDRAKDPLTFFDVMLQALTVQRPGQTSGDARALLTEGTDRRKALYTDLGKITTPTFTIGGWNDLFTNSEARMLTGLKQLPDSKKKLIMDDGYHVTVGAEFGTRGAPPKMNVLARAWYDKWLKGIDNGIDRYSPATLASMPVDNFLQGPGFPLPGYTHQRQYLSGRPSGSVHTPVAGDGSLSSAKPSARATRLVQPGLSNLCGRDGAQGAAGVTAFFDFCGRDNRIAEVAAQTFTTAPVKKLTRISGWPGIHLVQRLAATDGYWHATVNVVKPDGRSTVVSMGQLAVSLRAYDPARSQFAANGDVVDPFLFLSLDKYKPVRPGQTLAIDIPMTPTQAALQPGDRLRIDVYSLNAPKSVPLGPTMWASRFGPQFIEIDPKNPSWVNVPVDRPLR</sequence>
<dbReference type="PANTHER" id="PTHR43056:SF10">
    <property type="entry name" value="COCE_NOND FAMILY, PUTATIVE (AFU_ORTHOLOGUE AFUA_7G00600)-RELATED"/>
    <property type="match status" value="1"/>
</dbReference>
<gene>
    <name evidence="5" type="ORF">C6V83_12375</name>
</gene>
<evidence type="ECO:0000256" key="3">
    <source>
        <dbReference type="SAM" id="SignalP"/>
    </source>
</evidence>
<organism evidence="5 6">
    <name type="scientific">Gordonia iterans</name>
    <dbReference type="NCBI Taxonomy" id="1004901"/>
    <lineage>
        <taxon>Bacteria</taxon>
        <taxon>Bacillati</taxon>
        <taxon>Actinomycetota</taxon>
        <taxon>Actinomycetes</taxon>
        <taxon>Mycobacteriales</taxon>
        <taxon>Gordoniaceae</taxon>
        <taxon>Gordonia</taxon>
    </lineage>
</organism>
<evidence type="ECO:0000256" key="2">
    <source>
        <dbReference type="SAM" id="MobiDB-lite"/>
    </source>
</evidence>
<dbReference type="EMBL" id="CP027433">
    <property type="protein sequence ID" value="AVM00933.1"/>
    <property type="molecule type" value="Genomic_DNA"/>
</dbReference>
<feature type="chain" id="PRO_5015466679" evidence="3">
    <location>
        <begin position="39"/>
        <end position="686"/>
    </location>
</feature>
<evidence type="ECO:0000313" key="6">
    <source>
        <dbReference type="Proteomes" id="UP000239814"/>
    </source>
</evidence>
<dbReference type="Pfam" id="PF02129">
    <property type="entry name" value="Peptidase_S15"/>
    <property type="match status" value="1"/>
</dbReference>
<protein>
    <submittedName>
        <fullName evidence="5">Peptidase S15</fullName>
    </submittedName>
</protein>
<dbReference type="Gene3D" id="2.60.120.260">
    <property type="entry name" value="Galactose-binding domain-like"/>
    <property type="match status" value="1"/>
</dbReference>
<dbReference type="InterPro" id="IPR029058">
    <property type="entry name" value="AB_hydrolase_fold"/>
</dbReference>
<dbReference type="InterPro" id="IPR013736">
    <property type="entry name" value="Xaa-Pro_dipept_C"/>
</dbReference>
<dbReference type="SUPFAM" id="SSF53474">
    <property type="entry name" value="alpha/beta-Hydrolases"/>
    <property type="match status" value="1"/>
</dbReference>
<dbReference type="NCBIfam" id="TIGR00976">
    <property type="entry name" value="CocE_NonD"/>
    <property type="match status" value="1"/>
</dbReference>
<feature type="region of interest" description="Disordered" evidence="2">
    <location>
        <begin position="457"/>
        <end position="480"/>
    </location>
</feature>
<dbReference type="PANTHER" id="PTHR43056">
    <property type="entry name" value="PEPTIDASE S9 PROLYL OLIGOPEPTIDASE"/>
    <property type="match status" value="1"/>
</dbReference>
<dbReference type="InterPro" id="IPR005674">
    <property type="entry name" value="CocE/Ser_esterase"/>
</dbReference>
<dbReference type="SUPFAM" id="SSF49785">
    <property type="entry name" value="Galactose-binding domain-like"/>
    <property type="match status" value="1"/>
</dbReference>
<dbReference type="Pfam" id="PF08530">
    <property type="entry name" value="PepX_C"/>
    <property type="match status" value="1"/>
</dbReference>
<keyword evidence="1" id="KW-0378">Hydrolase</keyword>
<dbReference type="InterPro" id="IPR050585">
    <property type="entry name" value="Xaa-Pro_dipeptidyl-ppase/CocE"/>
</dbReference>
<dbReference type="KEGG" id="git:C6V83_12375"/>
<dbReference type="Gene3D" id="3.40.50.1820">
    <property type="entry name" value="alpha/beta hydrolase"/>
    <property type="match status" value="2"/>
</dbReference>
<evidence type="ECO:0000259" key="4">
    <source>
        <dbReference type="SMART" id="SM00939"/>
    </source>
</evidence>
<name>A0A2S0KGY7_9ACTN</name>
<reference evidence="5 6" key="1">
    <citation type="submission" date="2018-03" db="EMBL/GenBank/DDBJ databases">
        <title>Characteristics and genome of n-alkane degrading marine bacteria Gordonia iterans isolated from crude oil contaminated in Tae-an, South Korea.</title>
        <authorList>
            <person name="Lee S.-S."/>
            <person name="Kim H."/>
        </authorList>
    </citation>
    <scope>NUCLEOTIDE SEQUENCE [LARGE SCALE GENOMIC DNA]</scope>
    <source>
        <strain evidence="5 6">Co17</strain>
    </source>
</reference>
<keyword evidence="3" id="KW-0732">Signal</keyword>
<dbReference type="InterPro" id="IPR008979">
    <property type="entry name" value="Galactose-bd-like_sf"/>
</dbReference>
<dbReference type="SMART" id="SM00939">
    <property type="entry name" value="PepX_C"/>
    <property type="match status" value="1"/>
</dbReference>
<evidence type="ECO:0000313" key="5">
    <source>
        <dbReference type="EMBL" id="AVM00933.1"/>
    </source>
</evidence>
<feature type="domain" description="Xaa-Pro dipeptidyl-peptidase C-terminal" evidence="4">
    <location>
        <begin position="408"/>
        <end position="668"/>
    </location>
</feature>